<protein>
    <submittedName>
        <fullName evidence="1">Uncharacterized protein</fullName>
    </submittedName>
</protein>
<evidence type="ECO:0000313" key="1">
    <source>
        <dbReference type="EMBL" id="GIF23071.1"/>
    </source>
</evidence>
<gene>
    <name evidence="1" type="ORF">Ate02nite_58010</name>
</gene>
<dbReference type="RefSeq" id="WP_203810983.1">
    <property type="nucleotide sequence ID" value="NZ_BOMY01000038.1"/>
</dbReference>
<sequence length="361" mass="39285">MTNLDAYAPPGGLTDLSPEGRRLWSDYIAARVDDATSGRPQFYNLLRTETAADATEAPVSWTAFPRKIKLNSISDVQRWDRADAGRDVQDEYCEWSITRDESGKITRVTFTCEGPEYWDVLAKTSPDTALRLYQEHISPEVRRSDLFDPAGEYVRENRWNNSTTHGAMHLIQAANTLGAEIELAAAASNRRVIGGVELTGEQELINCAGYGDPERNSDPHIGAVVNSVARSRADVTLADPVGLYFDDLATDGWAAPDGSDPKSYWTYVRGDANHPVRAVYEVPADRGFAVGDLTIGGEPIEFGAQIADFITIKLVAVACRFGQSTAEPETSCIGSGPVHTFLPGRPSRATRSTRTTAAATV</sequence>
<keyword evidence="2" id="KW-1185">Reference proteome</keyword>
<accession>A0A919NQ71</accession>
<name>A0A919NQ71_9ACTN</name>
<dbReference type="AlphaFoldDB" id="A0A919NQ71"/>
<dbReference type="Proteomes" id="UP000623608">
    <property type="component" value="Unassembled WGS sequence"/>
</dbReference>
<evidence type="ECO:0000313" key="2">
    <source>
        <dbReference type="Proteomes" id="UP000623608"/>
    </source>
</evidence>
<comment type="caution">
    <text evidence="1">The sequence shown here is derived from an EMBL/GenBank/DDBJ whole genome shotgun (WGS) entry which is preliminary data.</text>
</comment>
<organism evidence="1 2">
    <name type="scientific">Paractinoplanes tereljensis</name>
    <dbReference type="NCBI Taxonomy" id="571912"/>
    <lineage>
        <taxon>Bacteria</taxon>
        <taxon>Bacillati</taxon>
        <taxon>Actinomycetota</taxon>
        <taxon>Actinomycetes</taxon>
        <taxon>Micromonosporales</taxon>
        <taxon>Micromonosporaceae</taxon>
        <taxon>Paractinoplanes</taxon>
    </lineage>
</organism>
<reference evidence="1" key="1">
    <citation type="submission" date="2021-01" db="EMBL/GenBank/DDBJ databases">
        <title>Whole genome shotgun sequence of Actinoplanes tereljensis NBRC 105297.</title>
        <authorList>
            <person name="Komaki H."/>
            <person name="Tamura T."/>
        </authorList>
    </citation>
    <scope>NUCLEOTIDE SEQUENCE</scope>
    <source>
        <strain evidence="1">NBRC 105297</strain>
    </source>
</reference>
<proteinExistence type="predicted"/>
<dbReference type="EMBL" id="BOMY01000038">
    <property type="protein sequence ID" value="GIF23071.1"/>
    <property type="molecule type" value="Genomic_DNA"/>
</dbReference>